<keyword evidence="3" id="KW-1185">Reference proteome</keyword>
<feature type="transmembrane region" description="Helical" evidence="1">
    <location>
        <begin position="353"/>
        <end position="371"/>
    </location>
</feature>
<evidence type="ECO:0000313" key="3">
    <source>
        <dbReference type="Proteomes" id="UP000198356"/>
    </source>
</evidence>
<keyword evidence="1" id="KW-0472">Membrane</keyword>
<accession>A0A239E537</accession>
<proteinExistence type="predicted"/>
<dbReference type="AlphaFoldDB" id="A0A239E537"/>
<feature type="transmembrane region" description="Helical" evidence="1">
    <location>
        <begin position="530"/>
        <end position="551"/>
    </location>
</feature>
<keyword evidence="1" id="KW-1133">Transmembrane helix</keyword>
<gene>
    <name evidence="2" type="ORF">SAMN05421770_101802</name>
</gene>
<dbReference type="Proteomes" id="UP000198356">
    <property type="component" value="Unassembled WGS sequence"/>
</dbReference>
<sequence length="573" mass="61572">MAGLAAIRKRDQFAAIAYLRWRLFVNGFRRKGSNGELVARLFLYPIAALIALMPILGSGFGAYYGIAYNTPHALGVVTWGMLVLTIVLSINLSPAALAFDPAALIRYPLSFPTYLTTRLFLGVLSPSTVVCTISLIAATIGVGIARPMLIPIAALAFGLYAVTLMLMTRMAFVWVDRWLGTRRGRSIFTGVMFAFGLTAQFSNFYFTSEHSRVHLQALAARLHLAAHLPALIALGHQISALSVYLPPGLASTAIDVSVFARNGFSPEALPMLAGIVTFGCLFLSVFAARMLKEFRGENLSETAQIPAPATHAGAPRLASETWAPSQARTQAPASRSQILYANIVKELLYLKRSGPLVFILLSPLIVIYFMAGHLGADPGTAPWVFPAAAVYSLLGISAGSYNCFGADLAGTQMYFLAPVRLRDILLAKNLITFVTLAVQVLLTWFIVTLALQPPSPVITIATTLWFIFAVLVNTIVGNTRSITAPKRLDPGKSVGRQASPLSAFMGMGVLVGCAAFGAGAIWLANRLHQPWLSVAVTALLAAGSVVAYLLSLDQLETTALRHREAFSEELCKV</sequence>
<feature type="transmembrane region" description="Helical" evidence="1">
    <location>
        <begin position="457"/>
        <end position="477"/>
    </location>
</feature>
<name>A0A239E537_9BACT</name>
<feature type="transmembrane region" description="Helical" evidence="1">
    <location>
        <begin position="187"/>
        <end position="206"/>
    </location>
</feature>
<reference evidence="2 3" key="1">
    <citation type="submission" date="2017-06" db="EMBL/GenBank/DDBJ databases">
        <authorList>
            <person name="Kim H.J."/>
            <person name="Triplett B.A."/>
        </authorList>
    </citation>
    <scope>NUCLEOTIDE SEQUENCE [LARGE SCALE GENOMIC DNA]</scope>
    <source>
        <strain evidence="2 3">DSM 18704</strain>
    </source>
</reference>
<evidence type="ECO:0000256" key="1">
    <source>
        <dbReference type="SAM" id="Phobius"/>
    </source>
</evidence>
<feature type="transmembrane region" description="Helical" evidence="1">
    <location>
        <begin position="150"/>
        <end position="175"/>
    </location>
</feature>
<feature type="transmembrane region" description="Helical" evidence="1">
    <location>
        <begin position="425"/>
        <end position="451"/>
    </location>
</feature>
<feature type="transmembrane region" description="Helical" evidence="1">
    <location>
        <begin position="119"/>
        <end position="144"/>
    </location>
</feature>
<feature type="transmembrane region" description="Helical" evidence="1">
    <location>
        <begin position="41"/>
        <end position="64"/>
    </location>
</feature>
<dbReference type="OrthoDB" id="111561at2"/>
<dbReference type="RefSeq" id="WP_089407069.1">
    <property type="nucleotide sequence ID" value="NZ_FZOU01000001.1"/>
</dbReference>
<feature type="transmembrane region" description="Helical" evidence="1">
    <location>
        <begin position="498"/>
        <end position="524"/>
    </location>
</feature>
<feature type="transmembrane region" description="Helical" evidence="1">
    <location>
        <begin position="76"/>
        <end position="99"/>
    </location>
</feature>
<dbReference type="EMBL" id="FZOU01000001">
    <property type="protein sequence ID" value="SNS39747.1"/>
    <property type="molecule type" value="Genomic_DNA"/>
</dbReference>
<feature type="transmembrane region" description="Helical" evidence="1">
    <location>
        <begin position="268"/>
        <end position="288"/>
    </location>
</feature>
<evidence type="ECO:0000313" key="2">
    <source>
        <dbReference type="EMBL" id="SNS39747.1"/>
    </source>
</evidence>
<keyword evidence="1" id="KW-0812">Transmembrane</keyword>
<organism evidence="2 3">
    <name type="scientific">Granulicella rosea</name>
    <dbReference type="NCBI Taxonomy" id="474952"/>
    <lineage>
        <taxon>Bacteria</taxon>
        <taxon>Pseudomonadati</taxon>
        <taxon>Acidobacteriota</taxon>
        <taxon>Terriglobia</taxon>
        <taxon>Terriglobales</taxon>
        <taxon>Acidobacteriaceae</taxon>
        <taxon>Granulicella</taxon>
    </lineage>
</organism>
<feature type="transmembrane region" description="Helical" evidence="1">
    <location>
        <begin position="383"/>
        <end position="404"/>
    </location>
</feature>
<protein>
    <submittedName>
        <fullName evidence="2">ABC-2 type transport system permease protein</fullName>
    </submittedName>
</protein>